<protein>
    <submittedName>
        <fullName evidence="1">Mitochondrial protein</fullName>
    </submittedName>
</protein>
<organism evidence="1 2">
    <name type="scientific">Cardamine amara subsp. amara</name>
    <dbReference type="NCBI Taxonomy" id="228776"/>
    <lineage>
        <taxon>Eukaryota</taxon>
        <taxon>Viridiplantae</taxon>
        <taxon>Streptophyta</taxon>
        <taxon>Embryophyta</taxon>
        <taxon>Tracheophyta</taxon>
        <taxon>Spermatophyta</taxon>
        <taxon>Magnoliopsida</taxon>
        <taxon>eudicotyledons</taxon>
        <taxon>Gunneridae</taxon>
        <taxon>Pentapetalae</taxon>
        <taxon>rosids</taxon>
        <taxon>malvids</taxon>
        <taxon>Brassicales</taxon>
        <taxon>Brassicaceae</taxon>
        <taxon>Cardamineae</taxon>
        <taxon>Cardamine</taxon>
    </lineage>
</organism>
<dbReference type="PANTHER" id="PTHR33116:SF86">
    <property type="entry name" value="REVERSE TRANSCRIPTASE DOMAIN-CONTAINING PROTEIN"/>
    <property type="match status" value="1"/>
</dbReference>
<proteinExistence type="predicted"/>
<dbReference type="PANTHER" id="PTHR33116">
    <property type="entry name" value="REVERSE TRANSCRIPTASE ZINC-BINDING DOMAIN-CONTAINING PROTEIN-RELATED-RELATED"/>
    <property type="match status" value="1"/>
</dbReference>
<dbReference type="EMBL" id="JBANAX010000074">
    <property type="protein sequence ID" value="KAL1223487.1"/>
    <property type="molecule type" value="Genomic_DNA"/>
</dbReference>
<evidence type="ECO:0000313" key="1">
    <source>
        <dbReference type="EMBL" id="KAL1223487.1"/>
    </source>
</evidence>
<comment type="caution">
    <text evidence="1">The sequence shown here is derived from an EMBL/GenBank/DDBJ whole genome shotgun (WGS) entry which is preliminary data.</text>
</comment>
<gene>
    <name evidence="1" type="ORF">V5N11_003544</name>
</gene>
<keyword evidence="2" id="KW-1185">Reference proteome</keyword>
<reference evidence="1 2" key="1">
    <citation type="submission" date="2024-04" db="EMBL/GenBank/DDBJ databases">
        <title>Genome assembly C_amara_ONT_v2.</title>
        <authorList>
            <person name="Yant L."/>
            <person name="Moore C."/>
            <person name="Slenker M."/>
        </authorList>
    </citation>
    <scope>NUCLEOTIDE SEQUENCE [LARGE SCALE GENOMIC DNA]</scope>
    <source>
        <tissue evidence="1">Leaf</tissue>
    </source>
</reference>
<name>A0ABD1C1Y7_CARAN</name>
<dbReference type="AlphaFoldDB" id="A0ABD1C1Y7"/>
<dbReference type="Proteomes" id="UP001558713">
    <property type="component" value="Unassembled WGS sequence"/>
</dbReference>
<evidence type="ECO:0000313" key="2">
    <source>
        <dbReference type="Proteomes" id="UP001558713"/>
    </source>
</evidence>
<accession>A0ABD1C1Y7</accession>
<sequence length="195" mass="21741">MCTEALIAPLRKAKTDGNIQGMRISCASPRVSHLLFVDDSLFFCKADAHQSKEVIDIIRLYGEASGQEINFSKSSIMFGTDNATKIRQEIENIVGINQEGVMGTYLGLTVKIHGSKTQVFAFVRERLQSRVNTWTAKFLSEGGKEVLIKSQTQALPTYVMSYYLLLKAICTKLSSAIANFWWSPKADSRGIHWVA</sequence>